<keyword evidence="8" id="KW-1185">Reference proteome</keyword>
<evidence type="ECO:0000256" key="1">
    <source>
        <dbReference type="ARBA" id="ARBA00010641"/>
    </source>
</evidence>
<dbReference type="InterPro" id="IPR007627">
    <property type="entry name" value="RNA_pol_sigma70_r2"/>
</dbReference>
<dbReference type="InterPro" id="IPR014284">
    <property type="entry name" value="RNA_pol_sigma-70_dom"/>
</dbReference>
<evidence type="ECO:0000256" key="3">
    <source>
        <dbReference type="ARBA" id="ARBA00023082"/>
    </source>
</evidence>
<dbReference type="InterPro" id="IPR013325">
    <property type="entry name" value="RNA_pol_sigma_r2"/>
</dbReference>
<dbReference type="PANTHER" id="PTHR43133:SF25">
    <property type="entry name" value="RNA POLYMERASE SIGMA FACTOR RFAY-RELATED"/>
    <property type="match status" value="1"/>
</dbReference>
<evidence type="ECO:0000259" key="5">
    <source>
        <dbReference type="Pfam" id="PF04542"/>
    </source>
</evidence>
<comment type="similarity">
    <text evidence="1">Belongs to the sigma-70 factor family. ECF subfamily.</text>
</comment>
<sequence length="175" mass="19793">MTYDSARIVLPESLAGDVEAFIRLIADELLAYFARRVTPDEDAADCLSETLLVVWQRRDKLPEEHGVRRAWSYGVAHRVLAAHRRHRVRRLALTGRLRDELRVWPIAPESSDDAAITALASLSARDQELVTLVVWEGLSIAEAGSIIGIRPEAARARYSRARRSLRTRLSRDIRS</sequence>
<evidence type="ECO:0000256" key="4">
    <source>
        <dbReference type="ARBA" id="ARBA00023163"/>
    </source>
</evidence>
<dbReference type="SUPFAM" id="SSF88659">
    <property type="entry name" value="Sigma3 and sigma4 domains of RNA polymerase sigma factors"/>
    <property type="match status" value="1"/>
</dbReference>
<evidence type="ECO:0000313" key="8">
    <source>
        <dbReference type="Proteomes" id="UP000297851"/>
    </source>
</evidence>
<dbReference type="Pfam" id="PF04542">
    <property type="entry name" value="Sigma70_r2"/>
    <property type="match status" value="1"/>
</dbReference>
<dbReference type="SUPFAM" id="SSF88946">
    <property type="entry name" value="Sigma2 domain of RNA polymerase sigma factors"/>
    <property type="match status" value="1"/>
</dbReference>
<organism evidence="7 8">
    <name type="scientific">Cryobacterium sandaracinum</name>
    <dbReference type="NCBI Taxonomy" id="1259247"/>
    <lineage>
        <taxon>Bacteria</taxon>
        <taxon>Bacillati</taxon>
        <taxon>Actinomycetota</taxon>
        <taxon>Actinomycetes</taxon>
        <taxon>Micrococcales</taxon>
        <taxon>Microbacteriaceae</taxon>
        <taxon>Cryobacterium</taxon>
    </lineage>
</organism>
<dbReference type="Gene3D" id="1.10.10.10">
    <property type="entry name" value="Winged helix-like DNA-binding domain superfamily/Winged helix DNA-binding domain"/>
    <property type="match status" value="1"/>
</dbReference>
<evidence type="ECO:0000313" key="7">
    <source>
        <dbReference type="EMBL" id="TFD01635.1"/>
    </source>
</evidence>
<keyword evidence="3" id="KW-0731">Sigma factor</keyword>
<dbReference type="NCBIfam" id="TIGR02937">
    <property type="entry name" value="sigma70-ECF"/>
    <property type="match status" value="1"/>
</dbReference>
<feature type="domain" description="RNA polymerase sigma factor 70 region 4 type 2" evidence="6">
    <location>
        <begin position="115"/>
        <end position="165"/>
    </location>
</feature>
<feature type="domain" description="RNA polymerase sigma-70 region 2" evidence="5">
    <location>
        <begin position="29"/>
        <end position="89"/>
    </location>
</feature>
<dbReference type="InterPro" id="IPR039425">
    <property type="entry name" value="RNA_pol_sigma-70-like"/>
</dbReference>
<dbReference type="RefSeq" id="WP_134374145.1">
    <property type="nucleotide sequence ID" value="NZ_SOGO01000031.1"/>
</dbReference>
<accession>A0ABY2J9K3</accession>
<evidence type="ECO:0000259" key="6">
    <source>
        <dbReference type="Pfam" id="PF08281"/>
    </source>
</evidence>
<keyword evidence="4" id="KW-0804">Transcription</keyword>
<dbReference type="Gene3D" id="1.10.1740.10">
    <property type="match status" value="1"/>
</dbReference>
<dbReference type="InterPro" id="IPR013249">
    <property type="entry name" value="RNA_pol_sigma70_r4_t2"/>
</dbReference>
<dbReference type="EMBL" id="SOGO01000031">
    <property type="protein sequence ID" value="TFD01635.1"/>
    <property type="molecule type" value="Genomic_DNA"/>
</dbReference>
<dbReference type="PANTHER" id="PTHR43133">
    <property type="entry name" value="RNA POLYMERASE ECF-TYPE SIGMA FACTO"/>
    <property type="match status" value="1"/>
</dbReference>
<protein>
    <submittedName>
        <fullName evidence="7">Sigma-70 family RNA polymerase sigma factor</fullName>
    </submittedName>
</protein>
<dbReference type="InterPro" id="IPR013324">
    <property type="entry name" value="RNA_pol_sigma_r3/r4-like"/>
</dbReference>
<dbReference type="Proteomes" id="UP000297851">
    <property type="component" value="Unassembled WGS sequence"/>
</dbReference>
<keyword evidence="2" id="KW-0805">Transcription regulation</keyword>
<name>A0ABY2J9K3_9MICO</name>
<evidence type="ECO:0000256" key="2">
    <source>
        <dbReference type="ARBA" id="ARBA00023015"/>
    </source>
</evidence>
<dbReference type="Pfam" id="PF08281">
    <property type="entry name" value="Sigma70_r4_2"/>
    <property type="match status" value="1"/>
</dbReference>
<comment type="caution">
    <text evidence="7">The sequence shown here is derived from an EMBL/GenBank/DDBJ whole genome shotgun (WGS) entry which is preliminary data.</text>
</comment>
<gene>
    <name evidence="7" type="ORF">E3T25_10440</name>
</gene>
<proteinExistence type="inferred from homology"/>
<reference evidence="7 8" key="1">
    <citation type="submission" date="2019-03" db="EMBL/GenBank/DDBJ databases">
        <title>Genomics of glacier-inhabiting Cryobacterium strains.</title>
        <authorList>
            <person name="Liu Q."/>
            <person name="Xin Y.-H."/>
        </authorList>
    </citation>
    <scope>NUCLEOTIDE SEQUENCE [LARGE SCALE GENOMIC DNA]</scope>
    <source>
        <strain evidence="7 8">TMT2-16</strain>
    </source>
</reference>
<dbReference type="InterPro" id="IPR036388">
    <property type="entry name" value="WH-like_DNA-bd_sf"/>
</dbReference>